<dbReference type="SMART" id="SM00220">
    <property type="entry name" value="S_TKc"/>
    <property type="match status" value="1"/>
</dbReference>
<keyword evidence="2 5" id="KW-0547">Nucleotide-binding</keyword>
<evidence type="ECO:0000313" key="9">
    <source>
        <dbReference type="EMBL" id="MFF3574627.1"/>
    </source>
</evidence>
<gene>
    <name evidence="9" type="ORF">ACFYXQ_43445</name>
</gene>
<dbReference type="Gene3D" id="3.30.200.20">
    <property type="entry name" value="Phosphorylase Kinase, domain 1"/>
    <property type="match status" value="1"/>
</dbReference>
<dbReference type="EMBL" id="JBIAQY010000028">
    <property type="protein sequence ID" value="MFF3574627.1"/>
    <property type="molecule type" value="Genomic_DNA"/>
</dbReference>
<keyword evidence="4 5" id="KW-0067">ATP-binding</keyword>
<evidence type="ECO:0000256" key="1">
    <source>
        <dbReference type="ARBA" id="ARBA00022679"/>
    </source>
</evidence>
<dbReference type="PROSITE" id="PS00108">
    <property type="entry name" value="PROTEIN_KINASE_ST"/>
    <property type="match status" value="1"/>
</dbReference>
<name>A0ABW6SE75_9NOCA</name>
<dbReference type="Gene3D" id="1.10.510.10">
    <property type="entry name" value="Transferase(Phosphotransferase) domain 1"/>
    <property type="match status" value="1"/>
</dbReference>
<keyword evidence="3 9" id="KW-0418">Kinase</keyword>
<proteinExistence type="predicted"/>
<organism evidence="9 10">
    <name type="scientific">Nocardia jiangxiensis</name>
    <dbReference type="NCBI Taxonomy" id="282685"/>
    <lineage>
        <taxon>Bacteria</taxon>
        <taxon>Bacillati</taxon>
        <taxon>Actinomycetota</taxon>
        <taxon>Actinomycetes</taxon>
        <taxon>Mycobacteriales</taxon>
        <taxon>Nocardiaceae</taxon>
        <taxon>Nocardia</taxon>
    </lineage>
</organism>
<evidence type="ECO:0000256" key="4">
    <source>
        <dbReference type="ARBA" id="ARBA00022840"/>
    </source>
</evidence>
<dbReference type="PANTHER" id="PTHR43289">
    <property type="entry name" value="MITOGEN-ACTIVATED PROTEIN KINASE KINASE KINASE 20-RELATED"/>
    <property type="match status" value="1"/>
</dbReference>
<keyword evidence="10" id="KW-1185">Reference proteome</keyword>
<evidence type="ECO:0000256" key="2">
    <source>
        <dbReference type="ARBA" id="ARBA00022741"/>
    </source>
</evidence>
<evidence type="ECO:0000256" key="3">
    <source>
        <dbReference type="ARBA" id="ARBA00022777"/>
    </source>
</evidence>
<dbReference type="GO" id="GO:0004674">
    <property type="term" value="F:protein serine/threonine kinase activity"/>
    <property type="evidence" value="ECO:0007669"/>
    <property type="project" value="UniProtKB-EC"/>
</dbReference>
<evidence type="ECO:0000259" key="8">
    <source>
        <dbReference type="PROSITE" id="PS50011"/>
    </source>
</evidence>
<comment type="caution">
    <text evidence="9">The sequence shown here is derived from an EMBL/GenBank/DDBJ whole genome shotgun (WGS) entry which is preliminary data.</text>
</comment>
<feature type="region of interest" description="Disordered" evidence="6">
    <location>
        <begin position="383"/>
        <end position="423"/>
    </location>
</feature>
<dbReference type="PROSITE" id="PS50011">
    <property type="entry name" value="PROTEIN_KINASE_DOM"/>
    <property type="match status" value="1"/>
</dbReference>
<evidence type="ECO:0000313" key="10">
    <source>
        <dbReference type="Proteomes" id="UP001601992"/>
    </source>
</evidence>
<evidence type="ECO:0000256" key="6">
    <source>
        <dbReference type="SAM" id="MobiDB-lite"/>
    </source>
</evidence>
<dbReference type="Pfam" id="PF00069">
    <property type="entry name" value="Pkinase"/>
    <property type="match status" value="1"/>
</dbReference>
<protein>
    <submittedName>
        <fullName evidence="9">Serine/threonine-protein kinase</fullName>
        <ecNumber evidence="9">2.7.11.1</ecNumber>
    </submittedName>
</protein>
<feature type="transmembrane region" description="Helical" evidence="7">
    <location>
        <begin position="359"/>
        <end position="379"/>
    </location>
</feature>
<dbReference type="PANTHER" id="PTHR43289:SF34">
    <property type="entry name" value="SERINE_THREONINE-PROTEIN KINASE YBDM-RELATED"/>
    <property type="match status" value="1"/>
</dbReference>
<evidence type="ECO:0000256" key="7">
    <source>
        <dbReference type="SAM" id="Phobius"/>
    </source>
</evidence>
<dbReference type="RefSeq" id="WP_387406921.1">
    <property type="nucleotide sequence ID" value="NZ_JBIAQY010000028.1"/>
</dbReference>
<dbReference type="CDD" id="cd14014">
    <property type="entry name" value="STKc_PknB_like"/>
    <property type="match status" value="1"/>
</dbReference>
<dbReference type="InterPro" id="IPR008271">
    <property type="entry name" value="Ser/Thr_kinase_AS"/>
</dbReference>
<dbReference type="SUPFAM" id="SSF56112">
    <property type="entry name" value="Protein kinase-like (PK-like)"/>
    <property type="match status" value="1"/>
</dbReference>
<keyword evidence="7" id="KW-1133">Transmembrane helix</keyword>
<keyword evidence="7" id="KW-0472">Membrane</keyword>
<dbReference type="EC" id="2.7.11.1" evidence="9"/>
<sequence length="542" mass="55446">MSETVATRRSRVPTRPLGVGDPETLGPYRLLGILGAGGMGCVYLGRDSGGHTVAVKVVRPDLAGDNTFRTRFRREVAAARRVAGPHTVPVYDADVDGPRPWLATGYVSGPSLTDAIEGFGPLPEPSLIALAAGLARALIDVHATGMVHRDLKPSNVLMAQDGPRVIDFGIARATADETALTTTGKIIGSPGYMSPEQITGGVAGPPGDVFALGGVLVYAATGVAPFGTGDTISMLWRVINEEARLDGVPESLRGPAAACLAKDPDDRPTPAQIARQLAALHPPGPDRWLPAPILAEIHRRAAELADLEAATPHRSAPVRTAVSTGPVSGEQRTATSSVPQIERPHTRAMPRLRRGRRPLIIGGVAVLALLGAGAIGVAVTDSGSGGHTGQAAVATADPAPKNPGAEHPGTAHPGTAAGGSPGAAAGAPLPAIYVGTWKGSATDGAGAFDVVVTLQSGKVGQEIGTAVTTGRAKQGTCSRKQILTFAGPARITLRNKPVENGLPGKACARLGVITTLERNSDGTLTYTNGLVTNMTGILHRGN</sequence>
<dbReference type="InterPro" id="IPR011009">
    <property type="entry name" value="Kinase-like_dom_sf"/>
</dbReference>
<feature type="region of interest" description="Disordered" evidence="6">
    <location>
        <begin position="308"/>
        <end position="341"/>
    </location>
</feature>
<keyword evidence="7" id="KW-0812">Transmembrane</keyword>
<feature type="binding site" evidence="5">
    <location>
        <position position="56"/>
    </location>
    <ligand>
        <name>ATP</name>
        <dbReference type="ChEBI" id="CHEBI:30616"/>
    </ligand>
</feature>
<feature type="region of interest" description="Disordered" evidence="6">
    <location>
        <begin position="1"/>
        <end position="20"/>
    </location>
</feature>
<feature type="domain" description="Protein kinase" evidence="8">
    <location>
        <begin position="28"/>
        <end position="284"/>
    </location>
</feature>
<dbReference type="InterPro" id="IPR017441">
    <property type="entry name" value="Protein_kinase_ATP_BS"/>
</dbReference>
<accession>A0ABW6SE75</accession>
<dbReference type="PROSITE" id="PS00107">
    <property type="entry name" value="PROTEIN_KINASE_ATP"/>
    <property type="match status" value="1"/>
</dbReference>
<dbReference type="Proteomes" id="UP001601992">
    <property type="component" value="Unassembled WGS sequence"/>
</dbReference>
<keyword evidence="1 9" id="KW-0808">Transferase</keyword>
<feature type="compositionally biased region" description="Polar residues" evidence="6">
    <location>
        <begin position="321"/>
        <end position="339"/>
    </location>
</feature>
<evidence type="ECO:0000256" key="5">
    <source>
        <dbReference type="PROSITE-ProRule" id="PRU10141"/>
    </source>
</evidence>
<dbReference type="InterPro" id="IPR000719">
    <property type="entry name" value="Prot_kinase_dom"/>
</dbReference>
<reference evidence="9 10" key="1">
    <citation type="submission" date="2024-10" db="EMBL/GenBank/DDBJ databases">
        <title>The Natural Products Discovery Center: Release of the First 8490 Sequenced Strains for Exploring Actinobacteria Biosynthetic Diversity.</title>
        <authorList>
            <person name="Kalkreuter E."/>
            <person name="Kautsar S.A."/>
            <person name="Yang D."/>
            <person name="Bader C.D."/>
            <person name="Teijaro C.N."/>
            <person name="Fluegel L."/>
            <person name="Davis C.M."/>
            <person name="Simpson J.R."/>
            <person name="Lauterbach L."/>
            <person name="Steele A.D."/>
            <person name="Gui C."/>
            <person name="Meng S."/>
            <person name="Li G."/>
            <person name="Viehrig K."/>
            <person name="Ye F."/>
            <person name="Su P."/>
            <person name="Kiefer A.F."/>
            <person name="Nichols A."/>
            <person name="Cepeda A.J."/>
            <person name="Yan W."/>
            <person name="Fan B."/>
            <person name="Jiang Y."/>
            <person name="Adhikari A."/>
            <person name="Zheng C.-J."/>
            <person name="Schuster L."/>
            <person name="Cowan T.M."/>
            <person name="Smanski M.J."/>
            <person name="Chevrette M.G."/>
            <person name="De Carvalho L.P.S."/>
            <person name="Shen B."/>
        </authorList>
    </citation>
    <scope>NUCLEOTIDE SEQUENCE [LARGE SCALE GENOMIC DNA]</scope>
    <source>
        <strain evidence="9 10">NPDC002593</strain>
    </source>
</reference>